<name>A0A9W6VJR6_9PSEU</name>
<sequence>MTADRRISIGGITDKPVHWHCASDPVEAEAVHPVQMVHLHVGAEEDHDGKSFRIIHLDMIGAELMVYREVITPASHGRARHD</sequence>
<organism evidence="1 2">
    <name type="scientific">Amycolatopsis taiwanensis</name>
    <dbReference type="NCBI Taxonomy" id="342230"/>
    <lineage>
        <taxon>Bacteria</taxon>
        <taxon>Bacillati</taxon>
        <taxon>Actinomycetota</taxon>
        <taxon>Actinomycetes</taxon>
        <taxon>Pseudonocardiales</taxon>
        <taxon>Pseudonocardiaceae</taxon>
        <taxon>Amycolatopsis</taxon>
    </lineage>
</organism>
<evidence type="ECO:0000313" key="2">
    <source>
        <dbReference type="Proteomes" id="UP001165136"/>
    </source>
</evidence>
<reference evidence="1" key="1">
    <citation type="submission" date="2023-03" db="EMBL/GenBank/DDBJ databases">
        <title>Amycolatopsis taiwanensis NBRC 103393.</title>
        <authorList>
            <person name="Ichikawa N."/>
            <person name="Sato H."/>
            <person name="Tonouchi N."/>
        </authorList>
    </citation>
    <scope>NUCLEOTIDE SEQUENCE</scope>
    <source>
        <strain evidence="1">NBRC 103393</strain>
    </source>
</reference>
<dbReference type="Proteomes" id="UP001165136">
    <property type="component" value="Unassembled WGS sequence"/>
</dbReference>
<dbReference type="AlphaFoldDB" id="A0A9W6VJR6"/>
<evidence type="ECO:0000313" key="1">
    <source>
        <dbReference type="EMBL" id="GLY70970.1"/>
    </source>
</evidence>
<proteinExistence type="predicted"/>
<protein>
    <submittedName>
        <fullName evidence="1">Uncharacterized protein</fullName>
    </submittedName>
</protein>
<dbReference type="EMBL" id="BSTI01000029">
    <property type="protein sequence ID" value="GLY70970.1"/>
    <property type="molecule type" value="Genomic_DNA"/>
</dbReference>
<comment type="caution">
    <text evidence="1">The sequence shown here is derived from an EMBL/GenBank/DDBJ whole genome shotgun (WGS) entry which is preliminary data.</text>
</comment>
<dbReference type="RefSeq" id="WP_027945872.1">
    <property type="nucleotide sequence ID" value="NZ_BSTI01000029.1"/>
</dbReference>
<accession>A0A9W6VJR6</accession>
<keyword evidence="2" id="KW-1185">Reference proteome</keyword>
<gene>
    <name evidence="1" type="ORF">Atai01_75890</name>
</gene>